<evidence type="ECO:0000313" key="2">
    <source>
        <dbReference type="Proteomes" id="UP001058860"/>
    </source>
</evidence>
<evidence type="ECO:0008006" key="3">
    <source>
        <dbReference type="Google" id="ProtNLM"/>
    </source>
</evidence>
<accession>A0ABY5PJ82</accession>
<dbReference type="EMBL" id="CP088295">
    <property type="protein sequence ID" value="UUY04475.1"/>
    <property type="molecule type" value="Genomic_DNA"/>
</dbReference>
<keyword evidence="2" id="KW-1185">Reference proteome</keyword>
<name>A0ABY5PJ82_9ACTN</name>
<dbReference type="SUPFAM" id="SSF54909">
    <property type="entry name" value="Dimeric alpha+beta barrel"/>
    <property type="match status" value="1"/>
</dbReference>
<sequence length="91" mass="10139">MFMAIAVHHVVPEHRDAMIAFMNGVGETTGTPPGLIEFDGWQESGGKLIGMSKWESPEAFHAALPVIMSTSDQRRDEWCSQPDDVYTFTQL</sequence>
<evidence type="ECO:0000313" key="1">
    <source>
        <dbReference type="EMBL" id="UUY04475.1"/>
    </source>
</evidence>
<dbReference type="Proteomes" id="UP001058860">
    <property type="component" value="Chromosome"/>
</dbReference>
<proteinExistence type="predicted"/>
<protein>
    <recommendedName>
        <fullName evidence="3">ABM domain-containing protein</fullName>
    </recommendedName>
</protein>
<dbReference type="RefSeq" id="WP_353864957.1">
    <property type="nucleotide sequence ID" value="NZ_CP088295.1"/>
</dbReference>
<organism evidence="1 2">
    <name type="scientific">Svornostia abyssi</name>
    <dbReference type="NCBI Taxonomy" id="2898438"/>
    <lineage>
        <taxon>Bacteria</taxon>
        <taxon>Bacillati</taxon>
        <taxon>Actinomycetota</taxon>
        <taxon>Thermoleophilia</taxon>
        <taxon>Solirubrobacterales</taxon>
        <taxon>Baekduiaceae</taxon>
        <taxon>Svornostia</taxon>
    </lineage>
</organism>
<reference evidence="2" key="1">
    <citation type="submission" date="2021-11" db="EMBL/GenBank/DDBJ databases">
        <title>Cultivation dependent microbiological survey of springs from the worlds oldest radium mine currently devoted to the extraction of radon-saturated water.</title>
        <authorList>
            <person name="Kapinusova G."/>
            <person name="Smrhova T."/>
            <person name="Strejcek M."/>
            <person name="Suman J."/>
            <person name="Jani K."/>
            <person name="Pajer P."/>
            <person name="Uhlik O."/>
        </authorList>
    </citation>
    <scope>NUCLEOTIDE SEQUENCE [LARGE SCALE GENOMIC DNA]</scope>
    <source>
        <strain evidence="2">J379</strain>
    </source>
</reference>
<dbReference type="InterPro" id="IPR011008">
    <property type="entry name" value="Dimeric_a/b-barrel"/>
</dbReference>
<gene>
    <name evidence="1" type="ORF">LRS13_02770</name>
</gene>